<organism evidence="1 2">
    <name type="scientific">Anisodus acutangulus</name>
    <dbReference type="NCBI Taxonomy" id="402998"/>
    <lineage>
        <taxon>Eukaryota</taxon>
        <taxon>Viridiplantae</taxon>
        <taxon>Streptophyta</taxon>
        <taxon>Embryophyta</taxon>
        <taxon>Tracheophyta</taxon>
        <taxon>Spermatophyta</taxon>
        <taxon>Magnoliopsida</taxon>
        <taxon>eudicotyledons</taxon>
        <taxon>Gunneridae</taxon>
        <taxon>Pentapetalae</taxon>
        <taxon>asterids</taxon>
        <taxon>lamiids</taxon>
        <taxon>Solanales</taxon>
        <taxon>Solanaceae</taxon>
        <taxon>Solanoideae</taxon>
        <taxon>Hyoscyameae</taxon>
        <taxon>Anisodus</taxon>
    </lineage>
</organism>
<proteinExistence type="predicted"/>
<accession>A0A9Q1R2U0</accession>
<dbReference type="AlphaFoldDB" id="A0A9Q1R2U0"/>
<dbReference type="Proteomes" id="UP001152561">
    <property type="component" value="Unassembled WGS sequence"/>
</dbReference>
<reference evidence="2" key="1">
    <citation type="journal article" date="2023" name="Proc. Natl. Acad. Sci. U.S.A.">
        <title>Genomic and structural basis for evolution of tropane alkaloid biosynthesis.</title>
        <authorList>
            <person name="Wanga Y.-J."/>
            <person name="Taina T."/>
            <person name="Yua J.-Y."/>
            <person name="Lia J."/>
            <person name="Xua B."/>
            <person name="Chenc J."/>
            <person name="D'Auriad J.C."/>
            <person name="Huanga J.-P."/>
            <person name="Huanga S.-X."/>
        </authorList>
    </citation>
    <scope>NUCLEOTIDE SEQUENCE [LARGE SCALE GENOMIC DNA]</scope>
    <source>
        <strain evidence="2">cv. KIB-2019</strain>
    </source>
</reference>
<gene>
    <name evidence="1" type="ORF">K7X08_026307</name>
</gene>
<evidence type="ECO:0000313" key="1">
    <source>
        <dbReference type="EMBL" id="KAJ8539918.1"/>
    </source>
</evidence>
<protein>
    <submittedName>
        <fullName evidence="1">Uncharacterized protein</fullName>
    </submittedName>
</protein>
<name>A0A9Q1R2U0_9SOLA</name>
<evidence type="ECO:0000313" key="2">
    <source>
        <dbReference type="Proteomes" id="UP001152561"/>
    </source>
</evidence>
<sequence>MGEALITKYWVKNTYMIEGQVMEGSILSNMDKEMKETTFDTSPLKLELSQSNKSVVKEGYVEVGITGGDILENVSEVSEGIDVPKYHYANKKTNDESVIINKGSCVERNKLEVLSGENVELNMQSTEENIGIDNTTSPTEGIVHVMSNNGGVIQKI</sequence>
<keyword evidence="2" id="KW-1185">Reference proteome</keyword>
<dbReference type="EMBL" id="JAJAGQ010000016">
    <property type="protein sequence ID" value="KAJ8539918.1"/>
    <property type="molecule type" value="Genomic_DNA"/>
</dbReference>
<comment type="caution">
    <text evidence="1">The sequence shown here is derived from an EMBL/GenBank/DDBJ whole genome shotgun (WGS) entry which is preliminary data.</text>
</comment>